<proteinExistence type="predicted"/>
<dbReference type="InterPro" id="IPR011990">
    <property type="entry name" value="TPR-like_helical_dom_sf"/>
</dbReference>
<evidence type="ECO:0008006" key="3">
    <source>
        <dbReference type="Google" id="ProtNLM"/>
    </source>
</evidence>
<organism evidence="1 2">
    <name type="scientific">Cerrena zonata</name>
    <dbReference type="NCBI Taxonomy" id="2478898"/>
    <lineage>
        <taxon>Eukaryota</taxon>
        <taxon>Fungi</taxon>
        <taxon>Dikarya</taxon>
        <taxon>Basidiomycota</taxon>
        <taxon>Agaricomycotina</taxon>
        <taxon>Agaricomycetes</taxon>
        <taxon>Polyporales</taxon>
        <taxon>Cerrenaceae</taxon>
        <taxon>Cerrena</taxon>
    </lineage>
</organism>
<sequence length="155" mass="17942">MFYGCESIIYRKIVTDPYPYQFEQQNVNVELKIYNHINTIANLYHTHQYTTKMDAFSDSGHFKILNVLFVLTLKLKHYPEAKELIQSINALNLKTPNGDFIANQITLDYLDNDGANVDKLLEELKTVEPEHQLIVDLNEKNDAFDEIVGKYKVSA</sequence>
<dbReference type="Proteomes" id="UP001385951">
    <property type="component" value="Unassembled WGS sequence"/>
</dbReference>
<reference evidence="1 2" key="1">
    <citation type="submission" date="2022-09" db="EMBL/GenBank/DDBJ databases">
        <authorList>
            <person name="Palmer J.M."/>
        </authorList>
    </citation>
    <scope>NUCLEOTIDE SEQUENCE [LARGE SCALE GENOMIC DNA]</scope>
    <source>
        <strain evidence="1 2">DSM 7382</strain>
    </source>
</reference>
<keyword evidence="2" id="KW-1185">Reference proteome</keyword>
<name>A0AAW0FFX2_9APHY</name>
<dbReference type="EMBL" id="JASBNA010000079">
    <property type="protein sequence ID" value="KAK7677975.1"/>
    <property type="molecule type" value="Genomic_DNA"/>
</dbReference>
<gene>
    <name evidence="1" type="ORF">QCA50_019057</name>
</gene>
<accession>A0AAW0FFX2</accession>
<dbReference type="Pfam" id="PF04733">
    <property type="entry name" value="Coatomer_E"/>
    <property type="match status" value="1"/>
</dbReference>
<protein>
    <recommendedName>
        <fullName evidence="3">Epsilon-coat protein</fullName>
    </recommendedName>
</protein>
<comment type="caution">
    <text evidence="1">The sequence shown here is derived from an EMBL/GenBank/DDBJ whole genome shotgun (WGS) entry which is preliminary data.</text>
</comment>
<evidence type="ECO:0000313" key="1">
    <source>
        <dbReference type="EMBL" id="KAK7677975.1"/>
    </source>
</evidence>
<dbReference type="AlphaFoldDB" id="A0AAW0FFX2"/>
<evidence type="ECO:0000313" key="2">
    <source>
        <dbReference type="Proteomes" id="UP001385951"/>
    </source>
</evidence>
<dbReference type="Gene3D" id="1.25.40.10">
    <property type="entry name" value="Tetratricopeptide repeat domain"/>
    <property type="match status" value="1"/>
</dbReference>